<dbReference type="EMBL" id="MAPZ01000011">
    <property type="protein sequence ID" value="OBY11526.1"/>
    <property type="molecule type" value="Genomic_DNA"/>
</dbReference>
<proteinExistence type="predicted"/>
<feature type="coiled-coil region" evidence="1">
    <location>
        <begin position="84"/>
        <end position="135"/>
    </location>
</feature>
<gene>
    <name evidence="2" type="ORF">CP373A1_03775</name>
</gene>
<dbReference type="eggNOG" id="COG3064">
    <property type="taxonomic scope" value="Bacteria"/>
</dbReference>
<dbReference type="AlphaFoldDB" id="A0A174UKD0"/>
<dbReference type="Proteomes" id="UP000092714">
    <property type="component" value="Unassembled WGS sequence"/>
</dbReference>
<name>A0A174UKD0_9CLOT</name>
<protein>
    <submittedName>
        <fullName evidence="2">Uncharacterized protein</fullName>
    </submittedName>
</protein>
<feature type="coiled-coil region" evidence="1">
    <location>
        <begin position="274"/>
        <end position="309"/>
    </location>
</feature>
<evidence type="ECO:0000256" key="1">
    <source>
        <dbReference type="SAM" id="Coils"/>
    </source>
</evidence>
<evidence type="ECO:0000313" key="2">
    <source>
        <dbReference type="EMBL" id="OBY11526.1"/>
    </source>
</evidence>
<comment type="caution">
    <text evidence="2">The sequence shown here is derived from an EMBL/GenBank/DDBJ whole genome shotgun (WGS) entry which is preliminary data.</text>
</comment>
<dbReference type="RefSeq" id="WP_027097038.1">
    <property type="nucleotide sequence ID" value="NZ_CAXSZC010000004.1"/>
</dbReference>
<sequence>MFEDINRELRECKDNILLKETLEEKLVTLEDTYYRKNKVLEGLEEKLNKEFKDVEKFNKISVANIISTIFNYREEKLYKEEQEYLEAKLRYEEYRVTVEELKNDLETTKSRIKSISNYEERYEELIQEKSELLKGIDLNKRLEIEEIEASINRYVKEGIEIKEAIDEAINCDFTVNSALKYLNDASGLATWDVLGGGAITSIMKHDAVNSAKKEIERLGYAITKLEKELSDINMISISGNFNNIESSYLVDVFFDNIFTDISVSNKIDSSLGSVRNVKNKLDRCKEELYEKEKNNNKEVIKLREKYKELVESYI</sequence>
<accession>A0A174UKD0</accession>
<dbReference type="OrthoDB" id="3540923at2"/>
<evidence type="ECO:0000313" key="3">
    <source>
        <dbReference type="Proteomes" id="UP000092714"/>
    </source>
</evidence>
<keyword evidence="3" id="KW-1185">Reference proteome</keyword>
<keyword evidence="1" id="KW-0175">Coiled coil</keyword>
<organism evidence="2 3">
    <name type="scientific">Clostridium paraputrificum</name>
    <dbReference type="NCBI Taxonomy" id="29363"/>
    <lineage>
        <taxon>Bacteria</taxon>
        <taxon>Bacillati</taxon>
        <taxon>Bacillota</taxon>
        <taxon>Clostridia</taxon>
        <taxon>Eubacteriales</taxon>
        <taxon>Clostridiaceae</taxon>
        <taxon>Clostridium</taxon>
    </lineage>
</organism>
<dbReference type="GeneID" id="42774869"/>
<reference evidence="2 3" key="1">
    <citation type="submission" date="2016-06" db="EMBL/GenBank/DDBJ databases">
        <authorList>
            <person name="Kjaerup R.B."/>
            <person name="Dalgaard T.S."/>
            <person name="Juul-Madsen H.R."/>
        </authorList>
    </citation>
    <scope>NUCLEOTIDE SEQUENCE [LARGE SCALE GENOMIC DNA]</scope>
    <source>
        <strain evidence="2 3">373-A1</strain>
    </source>
</reference>